<gene>
    <name evidence="3" type="ORF">RDB_LOCUS20224</name>
    <name evidence="2" type="ORF">RDB_LOCUS97035</name>
</gene>
<evidence type="ECO:0000313" key="2">
    <source>
        <dbReference type="EMBL" id="CAE6502798.1"/>
    </source>
</evidence>
<dbReference type="EMBL" id="CAJNJQ010000411">
    <property type="protein sequence ID" value="CAE7076622.1"/>
    <property type="molecule type" value="Genomic_DNA"/>
</dbReference>
<evidence type="ECO:0000313" key="4">
    <source>
        <dbReference type="Proteomes" id="UP000663827"/>
    </source>
</evidence>
<dbReference type="OrthoDB" id="432719at2759"/>
<sequence length="69" mass="8103">MPPEERDDPVQFHPAQNRVRNYHIEPEELYVTSAPELSVTTYERNAAGQGKMSTRQNEDKTRQDETKRE</sequence>
<organism evidence="3 4">
    <name type="scientific">Rhizoctonia solani</name>
    <dbReference type="NCBI Taxonomy" id="456999"/>
    <lineage>
        <taxon>Eukaryota</taxon>
        <taxon>Fungi</taxon>
        <taxon>Dikarya</taxon>
        <taxon>Basidiomycota</taxon>
        <taxon>Agaricomycotina</taxon>
        <taxon>Agaricomycetes</taxon>
        <taxon>Cantharellales</taxon>
        <taxon>Ceratobasidiaceae</taxon>
        <taxon>Rhizoctonia</taxon>
    </lineage>
</organism>
<comment type="caution">
    <text evidence="3">The sequence shown here is derived from an EMBL/GenBank/DDBJ whole genome shotgun (WGS) entry which is preliminary data.</text>
</comment>
<dbReference type="Proteomes" id="UP000663827">
    <property type="component" value="Unassembled WGS sequence"/>
</dbReference>
<reference evidence="3" key="1">
    <citation type="submission" date="2021-01" db="EMBL/GenBank/DDBJ databases">
        <authorList>
            <person name="Kaushik A."/>
        </authorList>
    </citation>
    <scope>NUCLEOTIDE SEQUENCE</scope>
    <source>
        <strain evidence="3">AG5</strain>
        <strain evidence="2">Type strain: AG8-Rh-89/</strain>
    </source>
</reference>
<accession>A0A8H3DU19</accession>
<dbReference type="EMBL" id="CAJMWZ010005257">
    <property type="protein sequence ID" value="CAE6502798.1"/>
    <property type="molecule type" value="Genomic_DNA"/>
</dbReference>
<feature type="compositionally biased region" description="Basic and acidic residues" evidence="1">
    <location>
        <begin position="56"/>
        <end position="69"/>
    </location>
</feature>
<protein>
    <submittedName>
        <fullName evidence="3">Uncharacterized protein</fullName>
    </submittedName>
</protein>
<proteinExistence type="predicted"/>
<dbReference type="AlphaFoldDB" id="A0A8H3DU19"/>
<evidence type="ECO:0000256" key="1">
    <source>
        <dbReference type="SAM" id="MobiDB-lite"/>
    </source>
</evidence>
<evidence type="ECO:0000313" key="3">
    <source>
        <dbReference type="EMBL" id="CAE7076622.1"/>
    </source>
</evidence>
<feature type="region of interest" description="Disordered" evidence="1">
    <location>
        <begin position="42"/>
        <end position="69"/>
    </location>
</feature>
<dbReference type="Proteomes" id="UP000663850">
    <property type="component" value="Unassembled WGS sequence"/>
</dbReference>
<feature type="region of interest" description="Disordered" evidence="1">
    <location>
        <begin position="1"/>
        <end position="21"/>
    </location>
</feature>
<name>A0A8H3DU19_9AGAM</name>